<comment type="caution">
    <text evidence="2">The sequence shown here is derived from an EMBL/GenBank/DDBJ whole genome shotgun (WGS) entry which is preliminary data.</text>
</comment>
<organism evidence="2 3">
    <name type="scientific">Blepharisma stoltei</name>
    <dbReference type="NCBI Taxonomy" id="1481888"/>
    <lineage>
        <taxon>Eukaryota</taxon>
        <taxon>Sar</taxon>
        <taxon>Alveolata</taxon>
        <taxon>Ciliophora</taxon>
        <taxon>Postciliodesmatophora</taxon>
        <taxon>Heterotrichea</taxon>
        <taxon>Heterotrichida</taxon>
        <taxon>Blepharismidae</taxon>
        <taxon>Blepharisma</taxon>
    </lineage>
</organism>
<accession>A0AAU9J585</accession>
<feature type="transmembrane region" description="Helical" evidence="1">
    <location>
        <begin position="12"/>
        <end position="35"/>
    </location>
</feature>
<feature type="transmembrane region" description="Helical" evidence="1">
    <location>
        <begin position="41"/>
        <end position="65"/>
    </location>
</feature>
<feature type="transmembrane region" description="Helical" evidence="1">
    <location>
        <begin position="124"/>
        <end position="153"/>
    </location>
</feature>
<evidence type="ECO:0000313" key="2">
    <source>
        <dbReference type="EMBL" id="CAG9319487.1"/>
    </source>
</evidence>
<dbReference type="AlphaFoldDB" id="A0AAU9J585"/>
<evidence type="ECO:0000256" key="1">
    <source>
        <dbReference type="SAM" id="Phobius"/>
    </source>
</evidence>
<name>A0AAU9J585_9CILI</name>
<protein>
    <submittedName>
        <fullName evidence="2">Uncharacterized protein</fullName>
    </submittedName>
</protein>
<keyword evidence="3" id="KW-1185">Reference proteome</keyword>
<evidence type="ECO:0000313" key="3">
    <source>
        <dbReference type="Proteomes" id="UP001162131"/>
    </source>
</evidence>
<keyword evidence="1" id="KW-1133">Transmembrane helix</keyword>
<keyword evidence="1" id="KW-0812">Transmembrane</keyword>
<keyword evidence="1" id="KW-0472">Membrane</keyword>
<reference evidence="2" key="1">
    <citation type="submission" date="2021-09" db="EMBL/GenBank/DDBJ databases">
        <authorList>
            <consortium name="AG Swart"/>
            <person name="Singh M."/>
            <person name="Singh A."/>
            <person name="Seah K."/>
            <person name="Emmerich C."/>
        </authorList>
    </citation>
    <scope>NUCLEOTIDE SEQUENCE</scope>
    <source>
        <strain evidence="2">ATCC30299</strain>
    </source>
</reference>
<proteinExistence type="predicted"/>
<sequence length="158" mass="18208">MDFELISSRTAFALSISWFLMRVGVIIITPLMLQYSCDDNVMLFLQIVFYSTIISVFFQIIYFAFKFTIRHSKLTARCTNRATLVQILYIACDYLVYGLFRLIIFILGAVWLLQSDDCDSEVSIYTSVVILGYFGTCWVLCWAGCLSAFVAWWDAQTL</sequence>
<feature type="transmembrane region" description="Helical" evidence="1">
    <location>
        <begin position="86"/>
        <end position="112"/>
    </location>
</feature>
<dbReference type="EMBL" id="CAJZBQ010000023">
    <property type="protein sequence ID" value="CAG9319487.1"/>
    <property type="molecule type" value="Genomic_DNA"/>
</dbReference>
<gene>
    <name evidence="2" type="ORF">BSTOLATCC_MIC24038</name>
</gene>
<dbReference type="Proteomes" id="UP001162131">
    <property type="component" value="Unassembled WGS sequence"/>
</dbReference>